<evidence type="ECO:0000256" key="5">
    <source>
        <dbReference type="ARBA" id="ARBA00023163"/>
    </source>
</evidence>
<dbReference type="InterPro" id="IPR036388">
    <property type="entry name" value="WH-like_DNA-bd_sf"/>
</dbReference>
<reference evidence="7" key="1">
    <citation type="submission" date="2016-10" db="EMBL/GenBank/DDBJ databases">
        <authorList>
            <person name="de Groot N.N."/>
        </authorList>
    </citation>
    <scope>NUCLEOTIDE SEQUENCE</scope>
</reference>
<dbReference type="PANTHER" id="PTHR48111:SF22">
    <property type="entry name" value="REGULATOR OF RPOS"/>
    <property type="match status" value="1"/>
</dbReference>
<dbReference type="PANTHER" id="PTHR48111">
    <property type="entry name" value="REGULATOR OF RPOS"/>
    <property type="match status" value="1"/>
</dbReference>
<organism evidence="7">
    <name type="scientific">hydrothermal vent metagenome</name>
    <dbReference type="NCBI Taxonomy" id="652676"/>
    <lineage>
        <taxon>unclassified sequences</taxon>
        <taxon>metagenomes</taxon>
        <taxon>ecological metagenomes</taxon>
    </lineage>
</organism>
<evidence type="ECO:0000256" key="4">
    <source>
        <dbReference type="ARBA" id="ARBA00023125"/>
    </source>
</evidence>
<evidence type="ECO:0000259" key="6">
    <source>
        <dbReference type="PROSITE" id="PS51755"/>
    </source>
</evidence>
<keyword evidence="3" id="KW-0805">Transcription regulation</keyword>
<dbReference type="EMBL" id="FPHN01000214">
    <property type="protein sequence ID" value="SFV66818.1"/>
    <property type="molecule type" value="Genomic_DNA"/>
</dbReference>
<dbReference type="GO" id="GO:0005829">
    <property type="term" value="C:cytosol"/>
    <property type="evidence" value="ECO:0007669"/>
    <property type="project" value="TreeGrafter"/>
</dbReference>
<gene>
    <name evidence="7" type="ORF">MNB_SV-14-1896</name>
</gene>
<dbReference type="GO" id="GO:0006355">
    <property type="term" value="P:regulation of DNA-templated transcription"/>
    <property type="evidence" value="ECO:0007669"/>
    <property type="project" value="InterPro"/>
</dbReference>
<keyword evidence="4" id="KW-0238">DNA-binding</keyword>
<evidence type="ECO:0000313" key="7">
    <source>
        <dbReference type="EMBL" id="SFV66818.1"/>
    </source>
</evidence>
<evidence type="ECO:0000256" key="1">
    <source>
        <dbReference type="ARBA" id="ARBA00022553"/>
    </source>
</evidence>
<keyword evidence="2" id="KW-0902">Two-component regulatory system</keyword>
<dbReference type="PROSITE" id="PS51755">
    <property type="entry name" value="OMPR_PHOB"/>
    <property type="match status" value="1"/>
</dbReference>
<keyword evidence="5" id="KW-0804">Transcription</keyword>
<dbReference type="GO" id="GO:0000976">
    <property type="term" value="F:transcription cis-regulatory region binding"/>
    <property type="evidence" value="ECO:0007669"/>
    <property type="project" value="TreeGrafter"/>
</dbReference>
<dbReference type="AlphaFoldDB" id="A0A1W1CLT1"/>
<sequence>MRILTIGFDDEFIKELEIELAKYFICIVDNARDLYDATNFTDFRHYELIIIVDEGERYTLEKYSNEVKKKKRETKIIVLTKDIKNQIPLFSLGVDDVLVNHIDSVELIAVRVLSNMRKLFGTQIDVGKLVIDIANKKIEYDDKIVSLNGKTFDILAYLALREERVFSKDEIINALWEEPEYVSDNTVEVAINQIRKRLKSILGFQVIHTVRRRGYKFSYEKKNNS</sequence>
<dbReference type="GO" id="GO:0032993">
    <property type="term" value="C:protein-DNA complex"/>
    <property type="evidence" value="ECO:0007669"/>
    <property type="project" value="TreeGrafter"/>
</dbReference>
<dbReference type="CDD" id="cd00383">
    <property type="entry name" value="trans_reg_C"/>
    <property type="match status" value="1"/>
</dbReference>
<dbReference type="InterPro" id="IPR039420">
    <property type="entry name" value="WalR-like"/>
</dbReference>
<accession>A0A1W1CLT1</accession>
<dbReference type="SUPFAM" id="SSF46894">
    <property type="entry name" value="C-terminal effector domain of the bipartite response regulators"/>
    <property type="match status" value="1"/>
</dbReference>
<feature type="domain" description="OmpR/PhoB-type" evidence="6">
    <location>
        <begin position="121"/>
        <end position="219"/>
    </location>
</feature>
<evidence type="ECO:0000256" key="3">
    <source>
        <dbReference type="ARBA" id="ARBA00023015"/>
    </source>
</evidence>
<name>A0A1W1CLT1_9ZZZZ</name>
<keyword evidence="1" id="KW-0597">Phosphoprotein</keyword>
<protein>
    <submittedName>
        <fullName evidence="7">Two-component regulator</fullName>
    </submittedName>
</protein>
<dbReference type="Pfam" id="PF00486">
    <property type="entry name" value="Trans_reg_C"/>
    <property type="match status" value="1"/>
</dbReference>
<dbReference type="SMART" id="SM00862">
    <property type="entry name" value="Trans_reg_C"/>
    <property type="match status" value="1"/>
</dbReference>
<dbReference type="Gene3D" id="1.10.10.10">
    <property type="entry name" value="Winged helix-like DNA-binding domain superfamily/Winged helix DNA-binding domain"/>
    <property type="match status" value="1"/>
</dbReference>
<dbReference type="InterPro" id="IPR016032">
    <property type="entry name" value="Sig_transdc_resp-reg_C-effctor"/>
</dbReference>
<proteinExistence type="predicted"/>
<dbReference type="GO" id="GO:0000156">
    <property type="term" value="F:phosphorelay response regulator activity"/>
    <property type="evidence" value="ECO:0007669"/>
    <property type="project" value="TreeGrafter"/>
</dbReference>
<evidence type="ECO:0000256" key="2">
    <source>
        <dbReference type="ARBA" id="ARBA00023012"/>
    </source>
</evidence>
<dbReference type="InterPro" id="IPR001867">
    <property type="entry name" value="OmpR/PhoB-type_DNA-bd"/>
</dbReference>